<comment type="subcellular location">
    <subcellularLocation>
        <location evidence="1">Membrane</location>
        <topology evidence="1">Multi-pass membrane protein</topology>
    </subcellularLocation>
</comment>
<evidence type="ECO:0000256" key="5">
    <source>
        <dbReference type="ARBA" id="ARBA00023065"/>
    </source>
</evidence>
<keyword evidence="3 8" id="KW-0812">Transmembrane</keyword>
<evidence type="ECO:0000256" key="2">
    <source>
        <dbReference type="ARBA" id="ARBA00022448"/>
    </source>
</evidence>
<dbReference type="GO" id="GO:0022841">
    <property type="term" value="F:potassium ion leak channel activity"/>
    <property type="evidence" value="ECO:0007669"/>
    <property type="project" value="TreeGrafter"/>
</dbReference>
<feature type="domain" description="Potassium channel" evidence="9">
    <location>
        <begin position="33"/>
        <end position="103"/>
    </location>
</feature>
<keyword evidence="2" id="KW-0813">Transport</keyword>
<keyword evidence="5" id="KW-0406">Ion transport</keyword>
<dbReference type="Gene3D" id="1.10.287.70">
    <property type="match status" value="1"/>
</dbReference>
<keyword evidence="11" id="KW-1185">Reference proteome</keyword>
<accession>A0A419UW07</accession>
<protein>
    <submittedName>
        <fullName evidence="10">Ion channel</fullName>
    </submittedName>
</protein>
<feature type="transmembrane region" description="Helical" evidence="8">
    <location>
        <begin position="49"/>
        <end position="66"/>
    </location>
</feature>
<evidence type="ECO:0000256" key="1">
    <source>
        <dbReference type="ARBA" id="ARBA00004141"/>
    </source>
</evidence>
<reference evidence="10 11" key="1">
    <citation type="submission" date="2018-09" db="EMBL/GenBank/DDBJ databases">
        <title>Genomic Encyclopedia of Archaeal and Bacterial Type Strains, Phase II (KMG-II): from individual species to whole genera.</title>
        <authorList>
            <person name="Goeker M."/>
        </authorList>
    </citation>
    <scope>NUCLEOTIDE SEQUENCE [LARGE SCALE GENOMIC DNA]</scope>
    <source>
        <strain evidence="10 11">DSM 17008</strain>
    </source>
</reference>
<dbReference type="PANTHER" id="PTHR11003">
    <property type="entry name" value="POTASSIUM CHANNEL, SUBFAMILY K"/>
    <property type="match status" value="1"/>
</dbReference>
<gene>
    <name evidence="10" type="ORF">ATL39_3247</name>
</gene>
<dbReference type="SUPFAM" id="SSF81324">
    <property type="entry name" value="Voltage-gated potassium channels"/>
    <property type="match status" value="1"/>
</dbReference>
<evidence type="ECO:0000256" key="7">
    <source>
        <dbReference type="ARBA" id="ARBA00023303"/>
    </source>
</evidence>
<name>A0A419UW07_9BACL</name>
<dbReference type="GO" id="GO:0030322">
    <property type="term" value="P:stabilization of membrane potential"/>
    <property type="evidence" value="ECO:0007669"/>
    <property type="project" value="TreeGrafter"/>
</dbReference>
<evidence type="ECO:0000256" key="3">
    <source>
        <dbReference type="ARBA" id="ARBA00022692"/>
    </source>
</evidence>
<evidence type="ECO:0000256" key="4">
    <source>
        <dbReference type="ARBA" id="ARBA00022989"/>
    </source>
</evidence>
<evidence type="ECO:0000313" key="11">
    <source>
        <dbReference type="Proteomes" id="UP000285120"/>
    </source>
</evidence>
<sequence length="126" mass="14206">MVSFLLVFRRIVKAIFEGLKESEFQVLLSLTGGMLLSGTLFYSNVEGLSMLDALYFSVVTLATVGYGDFSPQTDFGKIFAIIYILSGVGLILAFATKILYYMQQLKLRDKAAKREKRLQKKEEDDL</sequence>
<dbReference type="GO" id="GO:0015271">
    <property type="term" value="F:outward rectifier potassium channel activity"/>
    <property type="evidence" value="ECO:0007669"/>
    <property type="project" value="TreeGrafter"/>
</dbReference>
<dbReference type="Proteomes" id="UP000285120">
    <property type="component" value="Unassembled WGS sequence"/>
</dbReference>
<organism evidence="10 11">
    <name type="scientific">Sinobaca qinghaiensis</name>
    <dbReference type="NCBI Taxonomy" id="342944"/>
    <lineage>
        <taxon>Bacteria</taxon>
        <taxon>Bacillati</taxon>
        <taxon>Bacillota</taxon>
        <taxon>Bacilli</taxon>
        <taxon>Bacillales</taxon>
        <taxon>Sporolactobacillaceae</taxon>
        <taxon>Sinobaca</taxon>
    </lineage>
</organism>
<evidence type="ECO:0000259" key="9">
    <source>
        <dbReference type="Pfam" id="PF07885"/>
    </source>
</evidence>
<evidence type="ECO:0000313" key="10">
    <source>
        <dbReference type="EMBL" id="RKD68785.1"/>
    </source>
</evidence>
<dbReference type="OrthoDB" id="9785285at2"/>
<dbReference type="RefSeq" id="WP_120194378.1">
    <property type="nucleotide sequence ID" value="NZ_RAPK01000012.1"/>
</dbReference>
<proteinExistence type="predicted"/>
<dbReference type="InterPro" id="IPR003280">
    <property type="entry name" value="2pore_dom_K_chnl"/>
</dbReference>
<feature type="transmembrane region" description="Helical" evidence="8">
    <location>
        <begin position="78"/>
        <end position="100"/>
    </location>
</feature>
<comment type="caution">
    <text evidence="10">The sequence shown here is derived from an EMBL/GenBank/DDBJ whole genome shotgun (WGS) entry which is preliminary data.</text>
</comment>
<keyword evidence="7" id="KW-0407">Ion channel</keyword>
<evidence type="ECO:0000256" key="8">
    <source>
        <dbReference type="SAM" id="Phobius"/>
    </source>
</evidence>
<dbReference type="AlphaFoldDB" id="A0A419UW07"/>
<dbReference type="PANTHER" id="PTHR11003:SF291">
    <property type="entry name" value="IP11374P"/>
    <property type="match status" value="1"/>
</dbReference>
<dbReference type="InterPro" id="IPR013099">
    <property type="entry name" value="K_chnl_dom"/>
</dbReference>
<keyword evidence="6 8" id="KW-0472">Membrane</keyword>
<dbReference type="Pfam" id="PF07885">
    <property type="entry name" value="Ion_trans_2"/>
    <property type="match status" value="1"/>
</dbReference>
<dbReference type="EMBL" id="RAPK01000012">
    <property type="protein sequence ID" value="RKD68785.1"/>
    <property type="molecule type" value="Genomic_DNA"/>
</dbReference>
<dbReference type="GO" id="GO:0005886">
    <property type="term" value="C:plasma membrane"/>
    <property type="evidence" value="ECO:0007669"/>
    <property type="project" value="TreeGrafter"/>
</dbReference>
<keyword evidence="4 8" id="KW-1133">Transmembrane helix</keyword>
<evidence type="ECO:0000256" key="6">
    <source>
        <dbReference type="ARBA" id="ARBA00023136"/>
    </source>
</evidence>